<comment type="caution">
    <text evidence="7">The sequence shown here is derived from an EMBL/GenBank/DDBJ whole genome shotgun (WGS) entry which is preliminary data.</text>
</comment>
<dbReference type="AlphaFoldDB" id="A0AAW0KT23"/>
<evidence type="ECO:0000256" key="3">
    <source>
        <dbReference type="ARBA" id="ARBA00009504"/>
    </source>
</evidence>
<proteinExistence type="inferred from homology"/>
<dbReference type="Pfam" id="PF03464">
    <property type="entry name" value="eRF1_2"/>
    <property type="match status" value="1"/>
</dbReference>
<dbReference type="Proteomes" id="UP000237347">
    <property type="component" value="Unassembled WGS sequence"/>
</dbReference>
<dbReference type="InterPro" id="IPR005140">
    <property type="entry name" value="eRF1_Pelota-like_N"/>
</dbReference>
<protein>
    <submittedName>
        <fullName evidence="7">Protein pelota 1</fullName>
    </submittedName>
</protein>
<dbReference type="Gene3D" id="3.30.420.60">
    <property type="entry name" value="eRF1 domain 2"/>
    <property type="match status" value="1"/>
</dbReference>
<evidence type="ECO:0000256" key="5">
    <source>
        <dbReference type="ARBA" id="ARBA00022723"/>
    </source>
</evidence>
<dbReference type="Gene3D" id="3.30.1330.30">
    <property type="match status" value="1"/>
</dbReference>
<dbReference type="FunFam" id="2.30.30.870:FF:000002">
    <property type="entry name" value="Protein pelota homolog"/>
    <property type="match status" value="1"/>
</dbReference>
<evidence type="ECO:0000256" key="2">
    <source>
        <dbReference type="ARBA" id="ARBA00004496"/>
    </source>
</evidence>
<dbReference type="InterPro" id="IPR004405">
    <property type="entry name" value="TF_pelota"/>
</dbReference>
<dbReference type="InterPro" id="IPR058547">
    <property type="entry name" value="Pelota_N"/>
</dbReference>
<evidence type="ECO:0000313" key="7">
    <source>
        <dbReference type="EMBL" id="KAK7841950.1"/>
    </source>
</evidence>
<sequence length="417" mass="46325">MKIVRRDLVPHGPGSVKMVPVDADDLWFVYNLISPGDSVMAVTVRKVLRQAATGGRDAERMKLKLEIKVEEVADYDSIGSVLRIRGKNILENEHVKIGAFHTLELELHRPFVLRKDVWDSLALDVLHQASDHSPELLPLLAVSFDERPSGSFAALAFAYSDGETFLLKHGPPLTIPSQDKKQRPNKPCGCTITICIHPSASADLAVVLMQEGLAHVLLVGKSNLTENLSVLQALNKFFENVLQAFLKHVDFDVVRCAVIASPGFTKDQFHRHLLLEAERRQLRPIIENKSRIVLVHTTSGYKHSLREVLDAPNVMNMIKDTKAAQEDPSRACYGPKHVEVAQERLAIQTLLLTDELFRNSDVATRKKYANLVDSVKDSGGTVHIFSSLHVSGEQLATITGIAAILRFPLPDLEDIEM</sequence>
<evidence type="ECO:0000256" key="1">
    <source>
        <dbReference type="ARBA" id="ARBA00001968"/>
    </source>
</evidence>
<keyword evidence="4" id="KW-0963">Cytoplasm</keyword>
<reference evidence="7 8" key="1">
    <citation type="journal article" date="2018" name="Sci. Data">
        <title>The draft genome sequence of cork oak.</title>
        <authorList>
            <person name="Ramos A.M."/>
            <person name="Usie A."/>
            <person name="Barbosa P."/>
            <person name="Barros P.M."/>
            <person name="Capote T."/>
            <person name="Chaves I."/>
            <person name="Simoes F."/>
            <person name="Abreu I."/>
            <person name="Carrasquinho I."/>
            <person name="Faro C."/>
            <person name="Guimaraes J.B."/>
            <person name="Mendonca D."/>
            <person name="Nobrega F."/>
            <person name="Rodrigues L."/>
            <person name="Saibo N.J.M."/>
            <person name="Varela M.C."/>
            <person name="Egas C."/>
            <person name="Matos J."/>
            <person name="Miguel C.M."/>
            <person name="Oliveira M.M."/>
            <person name="Ricardo C.P."/>
            <person name="Goncalves S."/>
        </authorList>
    </citation>
    <scope>NUCLEOTIDE SEQUENCE [LARGE SCALE GENOMIC DNA]</scope>
    <source>
        <strain evidence="8">cv. HL8</strain>
    </source>
</reference>
<name>A0AAW0KT23_QUESU</name>
<dbReference type="SUPFAM" id="SSF55315">
    <property type="entry name" value="L30e-like"/>
    <property type="match status" value="1"/>
</dbReference>
<dbReference type="InterPro" id="IPR029064">
    <property type="entry name" value="Ribosomal_eL30-like_sf"/>
</dbReference>
<dbReference type="FunFam" id="3.30.1330.30:FF:000008">
    <property type="entry name" value="Protein pelota homolog"/>
    <property type="match status" value="1"/>
</dbReference>
<comment type="subcellular location">
    <subcellularLocation>
        <location evidence="2">Cytoplasm</location>
    </subcellularLocation>
</comment>
<dbReference type="InterPro" id="IPR005142">
    <property type="entry name" value="eRF1_3"/>
</dbReference>
<gene>
    <name evidence="7" type="primary">PEL1_0</name>
    <name evidence="7" type="ORF">CFP56_014678</name>
</gene>
<dbReference type="InterPro" id="IPR005141">
    <property type="entry name" value="eRF1_2"/>
</dbReference>
<dbReference type="Pfam" id="PF26356">
    <property type="entry name" value="Pelota_N"/>
    <property type="match status" value="1"/>
</dbReference>
<dbReference type="EMBL" id="PKMF04000230">
    <property type="protein sequence ID" value="KAK7841950.1"/>
    <property type="molecule type" value="Genomic_DNA"/>
</dbReference>
<dbReference type="GO" id="GO:0070651">
    <property type="term" value="P:nonfunctional rRNA decay"/>
    <property type="evidence" value="ECO:0007669"/>
    <property type="project" value="TreeGrafter"/>
</dbReference>
<dbReference type="GO" id="GO:0070966">
    <property type="term" value="P:nuclear-transcribed mRNA catabolic process, no-go decay"/>
    <property type="evidence" value="ECO:0007669"/>
    <property type="project" value="InterPro"/>
</dbReference>
<dbReference type="GO" id="GO:0071025">
    <property type="term" value="P:RNA surveillance"/>
    <property type="evidence" value="ECO:0007669"/>
    <property type="project" value="InterPro"/>
</dbReference>
<dbReference type="InterPro" id="IPR038069">
    <property type="entry name" value="Pelota/DOM34_N"/>
</dbReference>
<dbReference type="PANTHER" id="PTHR10853:SF0">
    <property type="entry name" value="PROTEIN PELOTA HOMOLOG"/>
    <property type="match status" value="1"/>
</dbReference>
<feature type="domain" description="eRF1/Pelota-like N-terminal" evidence="6">
    <location>
        <begin position="1"/>
        <end position="131"/>
    </location>
</feature>
<dbReference type="GO" id="GO:0032790">
    <property type="term" value="P:ribosome disassembly"/>
    <property type="evidence" value="ECO:0007669"/>
    <property type="project" value="TreeGrafter"/>
</dbReference>
<organism evidence="7 8">
    <name type="scientific">Quercus suber</name>
    <name type="common">Cork oak</name>
    <dbReference type="NCBI Taxonomy" id="58331"/>
    <lineage>
        <taxon>Eukaryota</taxon>
        <taxon>Viridiplantae</taxon>
        <taxon>Streptophyta</taxon>
        <taxon>Embryophyta</taxon>
        <taxon>Tracheophyta</taxon>
        <taxon>Spermatophyta</taxon>
        <taxon>Magnoliopsida</taxon>
        <taxon>eudicotyledons</taxon>
        <taxon>Gunneridae</taxon>
        <taxon>Pentapetalae</taxon>
        <taxon>rosids</taxon>
        <taxon>fabids</taxon>
        <taxon>Fagales</taxon>
        <taxon>Fagaceae</taxon>
        <taxon>Quercus</taxon>
    </lineage>
</organism>
<dbReference type="GO" id="GO:0070481">
    <property type="term" value="P:nuclear-transcribed mRNA catabolic process, non-stop decay"/>
    <property type="evidence" value="ECO:0007669"/>
    <property type="project" value="InterPro"/>
</dbReference>
<evidence type="ECO:0000259" key="6">
    <source>
        <dbReference type="SMART" id="SM01194"/>
    </source>
</evidence>
<dbReference type="GO" id="GO:0005737">
    <property type="term" value="C:cytoplasm"/>
    <property type="evidence" value="ECO:0007669"/>
    <property type="project" value="UniProtKB-SubCell"/>
</dbReference>
<dbReference type="SUPFAM" id="SSF159065">
    <property type="entry name" value="Dom34/Pelota N-terminal domain-like"/>
    <property type="match status" value="1"/>
</dbReference>
<dbReference type="SUPFAM" id="SSF53137">
    <property type="entry name" value="Translational machinery components"/>
    <property type="match status" value="1"/>
</dbReference>
<dbReference type="PANTHER" id="PTHR10853">
    <property type="entry name" value="PELOTA"/>
    <property type="match status" value="1"/>
</dbReference>
<dbReference type="Gene3D" id="2.30.30.870">
    <property type="entry name" value="Pelota, domain A"/>
    <property type="match status" value="1"/>
</dbReference>
<comment type="cofactor">
    <cofactor evidence="1">
        <name>a divalent metal cation</name>
        <dbReference type="ChEBI" id="CHEBI:60240"/>
    </cofactor>
</comment>
<accession>A0AAW0KT23</accession>
<dbReference type="InterPro" id="IPR042226">
    <property type="entry name" value="eFR1_2_sf"/>
</dbReference>
<dbReference type="GO" id="GO:0046872">
    <property type="term" value="F:metal ion binding"/>
    <property type="evidence" value="ECO:0007669"/>
    <property type="project" value="UniProtKB-KW"/>
</dbReference>
<comment type="similarity">
    <text evidence="3">Belongs to the eukaryotic release factor 1 family. Pelota subfamily.</text>
</comment>
<keyword evidence="8" id="KW-1185">Reference proteome</keyword>
<keyword evidence="5" id="KW-0479">Metal-binding</keyword>
<dbReference type="Pfam" id="PF03465">
    <property type="entry name" value="eRF1_3"/>
    <property type="match status" value="1"/>
</dbReference>
<evidence type="ECO:0000313" key="8">
    <source>
        <dbReference type="Proteomes" id="UP000237347"/>
    </source>
</evidence>
<dbReference type="SMART" id="SM01194">
    <property type="entry name" value="eRF1_1"/>
    <property type="match status" value="1"/>
</dbReference>
<evidence type="ECO:0000256" key="4">
    <source>
        <dbReference type="ARBA" id="ARBA00022490"/>
    </source>
</evidence>